<dbReference type="PRINTS" id="PR01264">
    <property type="entry name" value="MECHCHANNEL"/>
</dbReference>
<comment type="function">
    <text evidence="10">Channel that opens in response to stretch forces in the membrane lipid bilayer. May participate in the regulation of osmotic pressure changes within the cell.</text>
</comment>
<keyword evidence="5 10" id="KW-0812">Transmembrane</keyword>
<dbReference type="PROSITE" id="PS01327">
    <property type="entry name" value="MSCL"/>
    <property type="match status" value="1"/>
</dbReference>
<dbReference type="OrthoDB" id="9810350at2"/>
<keyword evidence="8 10" id="KW-0472">Membrane</keyword>
<dbReference type="Pfam" id="PF01741">
    <property type="entry name" value="MscL"/>
    <property type="match status" value="1"/>
</dbReference>
<evidence type="ECO:0000256" key="3">
    <source>
        <dbReference type="ARBA" id="ARBA00022448"/>
    </source>
</evidence>
<comment type="subcellular location">
    <subcellularLocation>
        <location evidence="1 10">Cell membrane</location>
        <topology evidence="1 10">Multi-pass membrane protein</topology>
    </subcellularLocation>
</comment>
<keyword evidence="9 10" id="KW-0407">Ion channel</keyword>
<dbReference type="NCBIfam" id="NF010559">
    <property type="entry name" value="PRK13954.1"/>
    <property type="match status" value="1"/>
</dbReference>
<dbReference type="AlphaFoldDB" id="A0A239U719"/>
<accession>A0A239U719</accession>
<dbReference type="InterPro" id="IPR001185">
    <property type="entry name" value="MS_channel"/>
</dbReference>
<reference evidence="11 12" key="1">
    <citation type="submission" date="2019-07" db="EMBL/GenBank/DDBJ databases">
        <title>Whole genome shotgun sequence of Staphylococcus piscifermentans NBRC 109625.</title>
        <authorList>
            <person name="Hosoyama A."/>
            <person name="Uohara A."/>
            <person name="Ohji S."/>
            <person name="Ichikawa N."/>
        </authorList>
    </citation>
    <scope>NUCLEOTIDE SEQUENCE [LARGE SCALE GENOMIC DNA]</scope>
    <source>
        <strain evidence="11 12">NBRC 109625</strain>
    </source>
</reference>
<feature type="transmembrane region" description="Helical" evidence="10">
    <location>
        <begin position="34"/>
        <end position="53"/>
    </location>
</feature>
<dbReference type="InterPro" id="IPR036019">
    <property type="entry name" value="MscL_channel"/>
</dbReference>
<dbReference type="HAMAP" id="MF_00115">
    <property type="entry name" value="MscL"/>
    <property type="match status" value="1"/>
</dbReference>
<dbReference type="SUPFAM" id="SSF81330">
    <property type="entry name" value="Gated mechanosensitive channel"/>
    <property type="match status" value="1"/>
</dbReference>
<evidence type="ECO:0000256" key="6">
    <source>
        <dbReference type="ARBA" id="ARBA00022989"/>
    </source>
</evidence>
<dbReference type="Proteomes" id="UP000321736">
    <property type="component" value="Unassembled WGS sequence"/>
</dbReference>
<sequence>MFKEFKEFAFKGNVLDLAVAVVMGAAFNKIVTSLVTYIIMPLIGLIFGTVDFAKNWSFMGIKYGLFVQSIIDFLIVAFALFIFVKLANTLMKKEEVEEAPEENIVLLTEIRDLLQQQNGTVKNETTEIITESNDFNNKKL</sequence>
<protein>
    <recommendedName>
        <fullName evidence="10">Large-conductance mechanosensitive channel</fullName>
    </recommendedName>
</protein>
<dbReference type="InterPro" id="IPR037673">
    <property type="entry name" value="MSC/AndL"/>
</dbReference>
<evidence type="ECO:0000313" key="11">
    <source>
        <dbReference type="EMBL" id="GEP83542.1"/>
    </source>
</evidence>
<evidence type="ECO:0000256" key="10">
    <source>
        <dbReference type="HAMAP-Rule" id="MF_00115"/>
    </source>
</evidence>
<organism evidence="11 12">
    <name type="scientific">Staphylococcus piscifermentans</name>
    <dbReference type="NCBI Taxonomy" id="70258"/>
    <lineage>
        <taxon>Bacteria</taxon>
        <taxon>Bacillati</taxon>
        <taxon>Bacillota</taxon>
        <taxon>Bacilli</taxon>
        <taxon>Bacillales</taxon>
        <taxon>Staphylococcaceae</taxon>
        <taxon>Staphylococcus</taxon>
    </lineage>
</organism>
<evidence type="ECO:0000313" key="12">
    <source>
        <dbReference type="Proteomes" id="UP000321736"/>
    </source>
</evidence>
<keyword evidence="3 10" id="KW-0813">Transport</keyword>
<comment type="subunit">
    <text evidence="10">Homopentamer.</text>
</comment>
<dbReference type="EMBL" id="BKAR01000001">
    <property type="protein sequence ID" value="GEP83542.1"/>
    <property type="molecule type" value="Genomic_DNA"/>
</dbReference>
<evidence type="ECO:0000256" key="4">
    <source>
        <dbReference type="ARBA" id="ARBA00022475"/>
    </source>
</evidence>
<dbReference type="Gene3D" id="1.10.1200.120">
    <property type="entry name" value="Large-conductance mechanosensitive channel, MscL, domain 1"/>
    <property type="match status" value="1"/>
</dbReference>
<dbReference type="InterPro" id="IPR019823">
    <property type="entry name" value="Mechanosensitive_channel_CS"/>
</dbReference>
<proteinExistence type="inferred from homology"/>
<evidence type="ECO:0000256" key="5">
    <source>
        <dbReference type="ARBA" id="ARBA00022692"/>
    </source>
</evidence>
<name>A0A239U719_9STAP</name>
<dbReference type="RefSeq" id="WP_095105444.1">
    <property type="nucleotide sequence ID" value="NZ_BKAR01000001.1"/>
</dbReference>
<keyword evidence="4 10" id="KW-1003">Cell membrane</keyword>
<keyword evidence="7 10" id="KW-0406">Ion transport</keyword>
<evidence type="ECO:0000256" key="2">
    <source>
        <dbReference type="ARBA" id="ARBA00007254"/>
    </source>
</evidence>
<keyword evidence="6 10" id="KW-1133">Transmembrane helix</keyword>
<feature type="transmembrane region" description="Helical" evidence="10">
    <location>
        <begin position="65"/>
        <end position="84"/>
    </location>
</feature>
<dbReference type="GO" id="GO:0005886">
    <property type="term" value="C:plasma membrane"/>
    <property type="evidence" value="ECO:0007669"/>
    <property type="project" value="UniProtKB-SubCell"/>
</dbReference>
<dbReference type="PANTHER" id="PTHR30266:SF2">
    <property type="entry name" value="LARGE-CONDUCTANCE MECHANOSENSITIVE CHANNEL"/>
    <property type="match status" value="1"/>
</dbReference>
<evidence type="ECO:0000256" key="8">
    <source>
        <dbReference type="ARBA" id="ARBA00023136"/>
    </source>
</evidence>
<comment type="caution">
    <text evidence="11">The sequence shown here is derived from an EMBL/GenBank/DDBJ whole genome shotgun (WGS) entry which is preliminary data.</text>
</comment>
<comment type="similarity">
    <text evidence="2 10">Belongs to the MscL family.</text>
</comment>
<dbReference type="NCBIfam" id="TIGR00220">
    <property type="entry name" value="mscL"/>
    <property type="match status" value="1"/>
</dbReference>
<dbReference type="PANTHER" id="PTHR30266">
    <property type="entry name" value="MECHANOSENSITIVE CHANNEL MSCL"/>
    <property type="match status" value="1"/>
</dbReference>
<gene>
    <name evidence="10 11" type="primary">mscL</name>
    <name evidence="11" type="ORF">SPI02_01270</name>
</gene>
<keyword evidence="12" id="KW-1185">Reference proteome</keyword>
<evidence type="ECO:0000256" key="1">
    <source>
        <dbReference type="ARBA" id="ARBA00004651"/>
    </source>
</evidence>
<evidence type="ECO:0000256" key="7">
    <source>
        <dbReference type="ARBA" id="ARBA00023065"/>
    </source>
</evidence>
<evidence type="ECO:0000256" key="9">
    <source>
        <dbReference type="ARBA" id="ARBA00023303"/>
    </source>
</evidence>
<dbReference type="GO" id="GO:0008381">
    <property type="term" value="F:mechanosensitive monoatomic ion channel activity"/>
    <property type="evidence" value="ECO:0007669"/>
    <property type="project" value="UniProtKB-UniRule"/>
</dbReference>